<organism evidence="2 3">
    <name type="scientific">Henosepilachna vigintioctopunctata</name>
    <dbReference type="NCBI Taxonomy" id="420089"/>
    <lineage>
        <taxon>Eukaryota</taxon>
        <taxon>Metazoa</taxon>
        <taxon>Ecdysozoa</taxon>
        <taxon>Arthropoda</taxon>
        <taxon>Hexapoda</taxon>
        <taxon>Insecta</taxon>
        <taxon>Pterygota</taxon>
        <taxon>Neoptera</taxon>
        <taxon>Endopterygota</taxon>
        <taxon>Coleoptera</taxon>
        <taxon>Polyphaga</taxon>
        <taxon>Cucujiformia</taxon>
        <taxon>Coccinelloidea</taxon>
        <taxon>Coccinellidae</taxon>
        <taxon>Epilachninae</taxon>
        <taxon>Epilachnini</taxon>
        <taxon>Henosepilachna</taxon>
    </lineage>
</organism>
<dbReference type="Proteomes" id="UP001431783">
    <property type="component" value="Unassembled WGS sequence"/>
</dbReference>
<feature type="compositionally biased region" description="Basic residues" evidence="1">
    <location>
        <begin position="134"/>
        <end position="147"/>
    </location>
</feature>
<evidence type="ECO:0000313" key="3">
    <source>
        <dbReference type="Proteomes" id="UP001431783"/>
    </source>
</evidence>
<protein>
    <submittedName>
        <fullName evidence="2">Uncharacterized protein</fullName>
    </submittedName>
</protein>
<keyword evidence="3" id="KW-1185">Reference proteome</keyword>
<dbReference type="EMBL" id="JARQZJ010000121">
    <property type="protein sequence ID" value="KAK9888196.1"/>
    <property type="molecule type" value="Genomic_DNA"/>
</dbReference>
<evidence type="ECO:0000256" key="1">
    <source>
        <dbReference type="SAM" id="MobiDB-lite"/>
    </source>
</evidence>
<dbReference type="AlphaFoldDB" id="A0AAW1V7P1"/>
<gene>
    <name evidence="2" type="ORF">WA026_000465</name>
</gene>
<comment type="caution">
    <text evidence="2">The sequence shown here is derived from an EMBL/GenBank/DDBJ whole genome shotgun (WGS) entry which is preliminary data.</text>
</comment>
<reference evidence="2 3" key="1">
    <citation type="submission" date="2023-03" db="EMBL/GenBank/DDBJ databases">
        <title>Genome insight into feeding habits of ladybird beetles.</title>
        <authorList>
            <person name="Li H.-S."/>
            <person name="Huang Y.-H."/>
            <person name="Pang H."/>
        </authorList>
    </citation>
    <scope>NUCLEOTIDE SEQUENCE [LARGE SCALE GENOMIC DNA]</scope>
    <source>
        <strain evidence="2">SYSU_2023b</strain>
        <tissue evidence="2">Whole body</tissue>
    </source>
</reference>
<proteinExistence type="predicted"/>
<accession>A0AAW1V7P1</accession>
<sequence>MKENNDTISYRKNILENLIDKPPFRCEKCSSSDGGNIDINESENVVNISFTRNRLDASTSNERCHTTINLFINDPSVVQKKCEECSCVSRKNEVILGKNIPNHNLMENLLDDLDVRKFSSAPTMNCLQNEFSRSSRKPNIRNSQRRTPKTEIMETEHKKMSILYLNDKRCKGDFQRESIDELMEEINEETPESDTIHRNNEYVIKIQSNKNVPNLESRSHLVRSQEKVSQGSLHPENTGILYRDTVTIETAEVGKPVQPRRKTSAFPLRTRMVKDVHKTDPELVNTYYSKLMTNQKKMFETLRHSNFQEDAPMKDGKSSVMEIRESIKNNTHNPDRDSDNEKLLAFTRRRSEMGEIDKGQSPDLLTGENSKTVCSIESHGSYDDYKRNLIKRPDGTMCCRNAKDPDDDIWSRAETRNIITSEFIKDKIRRFEKIAKKKSRNQDYILNSVNETIEEINSTLNDFEKSSELPLIPEKESNSSVLFNENAKSISFPKETKNAMMRLLSENLNNNPKYNRLKSKARKWDAQLERNKTAGQGTKPHHRVIGNEEKNTRFWPGMAERVRVKPEGNIP</sequence>
<feature type="region of interest" description="Disordered" evidence="1">
    <location>
        <begin position="130"/>
        <end position="149"/>
    </location>
</feature>
<evidence type="ECO:0000313" key="2">
    <source>
        <dbReference type="EMBL" id="KAK9888196.1"/>
    </source>
</evidence>
<name>A0AAW1V7P1_9CUCU</name>